<evidence type="ECO:0000259" key="15">
    <source>
        <dbReference type="SMART" id="SM00962"/>
    </source>
</evidence>
<evidence type="ECO:0000256" key="10">
    <source>
        <dbReference type="ARBA" id="ARBA00023136"/>
    </source>
</evidence>
<comment type="caution">
    <text evidence="16">The sequence shown here is derived from an EMBL/GenBank/DDBJ whole genome shotgun (WGS) entry which is preliminary data.</text>
</comment>
<evidence type="ECO:0000256" key="8">
    <source>
        <dbReference type="ARBA" id="ARBA00022927"/>
    </source>
</evidence>
<evidence type="ECO:0000256" key="12">
    <source>
        <dbReference type="ARBA" id="ARBA00025337"/>
    </source>
</evidence>
<dbReference type="InterPro" id="IPR020006">
    <property type="entry name" value="FlhF"/>
</dbReference>
<evidence type="ECO:0000256" key="3">
    <source>
        <dbReference type="ARBA" id="ARBA00014919"/>
    </source>
</evidence>
<dbReference type="RefSeq" id="WP_404315136.1">
    <property type="nucleotide sequence ID" value="NZ_JAUIYO010000002.1"/>
</dbReference>
<keyword evidence="9" id="KW-0342">GTP-binding</keyword>
<comment type="subcellular location">
    <subcellularLocation>
        <location evidence="1">Cell membrane</location>
        <topology evidence="1">Peripheral membrane protein</topology>
        <orientation evidence="1">Cytoplasmic side</orientation>
    </subcellularLocation>
</comment>
<dbReference type="Proteomes" id="UP001619911">
    <property type="component" value="Unassembled WGS sequence"/>
</dbReference>
<dbReference type="SUPFAM" id="SSF52540">
    <property type="entry name" value="P-loop containing nucleoside triphosphate hydrolases"/>
    <property type="match status" value="1"/>
</dbReference>
<evidence type="ECO:0000256" key="2">
    <source>
        <dbReference type="ARBA" id="ARBA00008531"/>
    </source>
</evidence>
<keyword evidence="16" id="KW-0282">Flagellum</keyword>
<dbReference type="EMBL" id="JAUIYO010000002">
    <property type="protein sequence ID" value="MFK2825013.1"/>
    <property type="molecule type" value="Genomic_DNA"/>
</dbReference>
<dbReference type="InterPro" id="IPR000897">
    <property type="entry name" value="SRP54_GTPase_dom"/>
</dbReference>
<keyword evidence="10" id="KW-0472">Membrane</keyword>
<keyword evidence="11" id="KW-1006">Bacterial flagellum protein export</keyword>
<keyword evidence="5" id="KW-1003">Cell membrane</keyword>
<keyword evidence="14" id="KW-0175">Coiled coil</keyword>
<dbReference type="Gene3D" id="1.20.120.1380">
    <property type="entry name" value="Flagellar FlhF biosynthesis protein, N domain"/>
    <property type="match status" value="1"/>
</dbReference>
<feature type="domain" description="SRP54-type proteins GTP-binding" evidence="15">
    <location>
        <begin position="180"/>
        <end position="370"/>
    </location>
</feature>
<dbReference type="Gene3D" id="3.40.50.300">
    <property type="entry name" value="P-loop containing nucleotide triphosphate hydrolases"/>
    <property type="match status" value="1"/>
</dbReference>
<proteinExistence type="inferred from homology"/>
<evidence type="ECO:0000256" key="11">
    <source>
        <dbReference type="ARBA" id="ARBA00023225"/>
    </source>
</evidence>
<evidence type="ECO:0000256" key="13">
    <source>
        <dbReference type="NCBIfam" id="TIGR03499"/>
    </source>
</evidence>
<dbReference type="Pfam" id="PF00448">
    <property type="entry name" value="SRP54"/>
    <property type="match status" value="1"/>
</dbReference>
<dbReference type="InterPro" id="IPR027417">
    <property type="entry name" value="P-loop_NTPase"/>
</dbReference>
<keyword evidence="16" id="KW-0966">Cell projection</keyword>
<evidence type="ECO:0000256" key="7">
    <source>
        <dbReference type="ARBA" id="ARBA00022795"/>
    </source>
</evidence>
<keyword evidence="7" id="KW-1005">Bacterial flagellum biogenesis</keyword>
<sequence length="373" mass="42358">MKVKKYTAATMPEVMKQIRAELGEQAVLLQTKTVYTGGFFGLFKKKSIEVVAAIDPNPHTAPHLKKSAVFNEHPLQLKKEKHNGEALTKELNELKEIVKQISKADPFSSDTYPEELRRPIIKLQKQEVAEEFVSELKQQLLDKWKEEKGQVSEALADEWSREWLIEKIKPIQDKQPAISKKFINIVGPTGVGKTTTLAKMAAGSVLEQKFKTAFITTDTYRIGAIEQLKTYADLLKVPVEIVYQPVEMKRAIEKFKEYEIVYIDTAGRNYLEKPFIEELKTMIPFDRMKNYLVVSLTAKEPDIHAMIQQFSDVPIDQFIFTKVDETTSRGAIVNVMCRYGKGAAFLTNGQNVPDDLIQPNAKEIADIILGDHL</sequence>
<reference evidence="16 17" key="1">
    <citation type="submission" date="2023-07" db="EMBL/GenBank/DDBJ databases">
        <title>Bacillus lucianemedeirus sp. nov, a new species isolated from an immunobiological production facility.</title>
        <authorList>
            <person name="Costa L.V."/>
            <person name="Miranda R.V.S.L."/>
            <person name="Brandao M.L.L."/>
            <person name="Reis C.M.F."/>
            <person name="Frazao A.M."/>
            <person name="Cruz F.V."/>
            <person name="Baio P.V.P."/>
            <person name="Veras J.F.C."/>
            <person name="Ramos J.N."/>
            <person name="Vieira V."/>
        </authorList>
    </citation>
    <scope>NUCLEOTIDE SEQUENCE [LARGE SCALE GENOMIC DNA]</scope>
    <source>
        <strain evidence="16 17">B190/17</strain>
    </source>
</reference>
<evidence type="ECO:0000256" key="5">
    <source>
        <dbReference type="ARBA" id="ARBA00022475"/>
    </source>
</evidence>
<dbReference type="NCBIfam" id="TIGR03499">
    <property type="entry name" value="FlhF"/>
    <property type="match status" value="1"/>
</dbReference>
<dbReference type="SMART" id="SM00962">
    <property type="entry name" value="SRP54"/>
    <property type="match status" value="1"/>
</dbReference>
<evidence type="ECO:0000256" key="9">
    <source>
        <dbReference type="ARBA" id="ARBA00023134"/>
    </source>
</evidence>
<organism evidence="16 17">
    <name type="scientific">Bacillus lumedeiriae</name>
    <dbReference type="NCBI Taxonomy" id="3058829"/>
    <lineage>
        <taxon>Bacteria</taxon>
        <taxon>Bacillati</taxon>
        <taxon>Bacillota</taxon>
        <taxon>Bacilli</taxon>
        <taxon>Bacillales</taxon>
        <taxon>Bacillaceae</taxon>
        <taxon>Bacillus</taxon>
    </lineage>
</organism>
<dbReference type="PANTHER" id="PTHR43134:SF3">
    <property type="entry name" value="FLAGELLAR BIOSYNTHESIS PROTEIN FLHF"/>
    <property type="match status" value="1"/>
</dbReference>
<dbReference type="InterPro" id="IPR047040">
    <property type="entry name" value="FlhF__GTPase_dom"/>
</dbReference>
<evidence type="ECO:0000256" key="1">
    <source>
        <dbReference type="ARBA" id="ARBA00004413"/>
    </source>
</evidence>
<evidence type="ECO:0000313" key="16">
    <source>
        <dbReference type="EMBL" id="MFK2825013.1"/>
    </source>
</evidence>
<dbReference type="CDD" id="cd17873">
    <property type="entry name" value="FlhF"/>
    <property type="match status" value="1"/>
</dbReference>
<evidence type="ECO:0000313" key="17">
    <source>
        <dbReference type="Proteomes" id="UP001619911"/>
    </source>
</evidence>
<gene>
    <name evidence="16" type="primary">flhF</name>
    <name evidence="16" type="ORF">QYG89_04845</name>
</gene>
<keyword evidence="6" id="KW-0547">Nucleotide-binding</keyword>
<keyword evidence="16" id="KW-0969">Cilium</keyword>
<keyword evidence="4" id="KW-0813">Transport</keyword>
<comment type="function">
    <text evidence="12">Necessary for flagellar biosynthesis. May be involved in translocation of the flagellum.</text>
</comment>
<evidence type="ECO:0000256" key="4">
    <source>
        <dbReference type="ARBA" id="ARBA00022448"/>
    </source>
</evidence>
<accession>A0ABW8I6C5</accession>
<feature type="coiled-coil region" evidence="14">
    <location>
        <begin position="77"/>
        <end position="104"/>
    </location>
</feature>
<protein>
    <recommendedName>
        <fullName evidence="3 13">Flagellar biosynthesis protein FlhF</fullName>
    </recommendedName>
</protein>
<dbReference type="PANTHER" id="PTHR43134">
    <property type="entry name" value="SIGNAL RECOGNITION PARTICLE RECEPTOR SUBUNIT ALPHA"/>
    <property type="match status" value="1"/>
</dbReference>
<keyword evidence="8" id="KW-0653">Protein transport</keyword>
<evidence type="ECO:0000256" key="6">
    <source>
        <dbReference type="ARBA" id="ARBA00022741"/>
    </source>
</evidence>
<keyword evidence="17" id="KW-1185">Reference proteome</keyword>
<comment type="similarity">
    <text evidence="2">Belongs to the GTP-binding SRP family.</text>
</comment>
<name>A0ABW8I6C5_9BACI</name>
<evidence type="ECO:0000256" key="14">
    <source>
        <dbReference type="SAM" id="Coils"/>
    </source>
</evidence>